<dbReference type="AlphaFoldDB" id="A0A3P1TC29"/>
<dbReference type="Proteomes" id="UP000280819">
    <property type="component" value="Unassembled WGS sequence"/>
</dbReference>
<evidence type="ECO:0000313" key="2">
    <source>
        <dbReference type="EMBL" id="RRD06991.1"/>
    </source>
</evidence>
<dbReference type="InterPro" id="IPR055878">
    <property type="entry name" value="DUF7455"/>
</dbReference>
<feature type="domain" description="DUF7455" evidence="1">
    <location>
        <begin position="13"/>
        <end position="66"/>
    </location>
</feature>
<dbReference type="Pfam" id="PF24254">
    <property type="entry name" value="DUF7455"/>
    <property type="match status" value="1"/>
</dbReference>
<protein>
    <recommendedName>
        <fullName evidence="1">DUF7455 domain-containing protein</fullName>
    </recommendedName>
</protein>
<accession>A0A3P1TC29</accession>
<evidence type="ECO:0000313" key="3">
    <source>
        <dbReference type="Proteomes" id="UP000280819"/>
    </source>
</evidence>
<reference evidence="2 3" key="1">
    <citation type="submission" date="2018-11" db="EMBL/GenBank/DDBJ databases">
        <title>Genomes From Bacteria Associated with the Canine Oral Cavity: a Test Case for Automated Genome-Based Taxonomic Assignment.</title>
        <authorList>
            <person name="Coil D.A."/>
            <person name="Jospin G."/>
            <person name="Darling A.E."/>
            <person name="Wallis C."/>
            <person name="Davis I.J."/>
            <person name="Harris S."/>
            <person name="Eisen J.A."/>
            <person name="Holcombe L.J."/>
            <person name="O'Flynn C."/>
        </authorList>
    </citation>
    <scope>NUCLEOTIDE SEQUENCE [LARGE SCALE GENOMIC DNA]</scope>
    <source>
        <strain evidence="2 3">OH887_COT-365</strain>
    </source>
</reference>
<name>A0A3P1TC29_9ACTN</name>
<sequence length="68" mass="7522">MTSISTNPAQHTLTAQDRCDRCGAQAYLRVTLLTGGELMFCAHHANQHRDKLSQVASAIHDETSRLRS</sequence>
<organism evidence="2 3">
    <name type="scientific">Arachnia propionica</name>
    <dbReference type="NCBI Taxonomy" id="1750"/>
    <lineage>
        <taxon>Bacteria</taxon>
        <taxon>Bacillati</taxon>
        <taxon>Actinomycetota</taxon>
        <taxon>Actinomycetes</taxon>
        <taxon>Propionibacteriales</taxon>
        <taxon>Propionibacteriaceae</taxon>
        <taxon>Arachnia</taxon>
    </lineage>
</organism>
<dbReference type="OrthoDB" id="3539048at2"/>
<proteinExistence type="predicted"/>
<comment type="caution">
    <text evidence="2">The sequence shown here is derived from an EMBL/GenBank/DDBJ whole genome shotgun (WGS) entry which is preliminary data.</text>
</comment>
<dbReference type="RefSeq" id="WP_124841640.1">
    <property type="nucleotide sequence ID" value="NZ_JAUNKP010000025.1"/>
</dbReference>
<evidence type="ECO:0000259" key="1">
    <source>
        <dbReference type="Pfam" id="PF24254"/>
    </source>
</evidence>
<gene>
    <name evidence="2" type="ORF">EII34_00360</name>
</gene>
<dbReference type="EMBL" id="RQZG01000001">
    <property type="protein sequence ID" value="RRD06991.1"/>
    <property type="molecule type" value="Genomic_DNA"/>
</dbReference>